<keyword evidence="1" id="KW-0472">Membrane</keyword>
<dbReference type="EMBL" id="HBUE01016623">
    <property type="protein sequence ID" value="CAG6450557.1"/>
    <property type="molecule type" value="Transcribed_RNA"/>
</dbReference>
<evidence type="ECO:0000313" key="3">
    <source>
        <dbReference type="EMBL" id="CAG6450555.1"/>
    </source>
</evidence>
<organism evidence="3">
    <name type="scientific">Culex pipiens</name>
    <name type="common">House mosquito</name>
    <dbReference type="NCBI Taxonomy" id="7175"/>
    <lineage>
        <taxon>Eukaryota</taxon>
        <taxon>Metazoa</taxon>
        <taxon>Ecdysozoa</taxon>
        <taxon>Arthropoda</taxon>
        <taxon>Hexapoda</taxon>
        <taxon>Insecta</taxon>
        <taxon>Pterygota</taxon>
        <taxon>Neoptera</taxon>
        <taxon>Endopterygota</taxon>
        <taxon>Diptera</taxon>
        <taxon>Nematocera</taxon>
        <taxon>Culicoidea</taxon>
        <taxon>Culicidae</taxon>
        <taxon>Culicinae</taxon>
        <taxon>Culicini</taxon>
        <taxon>Culex</taxon>
        <taxon>Culex</taxon>
    </lineage>
</organism>
<name>A0A8D8EY54_CULPI</name>
<sequence>MMHSLLVLIWASSGGGAAGSGGAGRCCGMINSSSLLLRRGVRPYHQGTTPVAVYVECHQEEQAHRETWPGRSGGAPELQCPLGRISGVGFVFVHFCFSSWLFFFAKLFSNFL</sequence>
<protein>
    <submittedName>
        <fullName evidence="3">(northern house mosquito) hypothetical protein</fullName>
    </submittedName>
</protein>
<evidence type="ECO:0000256" key="1">
    <source>
        <dbReference type="SAM" id="Phobius"/>
    </source>
</evidence>
<dbReference type="AlphaFoldDB" id="A0A8D8EY54"/>
<keyword evidence="1" id="KW-0812">Transmembrane</keyword>
<dbReference type="EMBL" id="HBUE01016621">
    <property type="protein sequence ID" value="CAG6450555.1"/>
    <property type="molecule type" value="Transcribed_RNA"/>
</dbReference>
<feature type="signal peptide" evidence="2">
    <location>
        <begin position="1"/>
        <end position="17"/>
    </location>
</feature>
<accession>A0A8D8EY54</accession>
<dbReference type="EMBL" id="HBUE01016619">
    <property type="protein sequence ID" value="CAG6450553.1"/>
    <property type="molecule type" value="Transcribed_RNA"/>
</dbReference>
<dbReference type="EMBL" id="HBUE01016620">
    <property type="protein sequence ID" value="CAG6450554.1"/>
    <property type="molecule type" value="Transcribed_RNA"/>
</dbReference>
<dbReference type="EMBL" id="HBUE01016622">
    <property type="protein sequence ID" value="CAG6450556.1"/>
    <property type="molecule type" value="Transcribed_RNA"/>
</dbReference>
<feature type="transmembrane region" description="Helical" evidence="1">
    <location>
        <begin position="85"/>
        <end position="105"/>
    </location>
</feature>
<reference evidence="3" key="1">
    <citation type="submission" date="2021-05" db="EMBL/GenBank/DDBJ databases">
        <authorList>
            <person name="Alioto T."/>
            <person name="Alioto T."/>
            <person name="Gomez Garrido J."/>
        </authorList>
    </citation>
    <scope>NUCLEOTIDE SEQUENCE</scope>
</reference>
<keyword evidence="1" id="KW-1133">Transmembrane helix</keyword>
<evidence type="ECO:0000256" key="2">
    <source>
        <dbReference type="SAM" id="SignalP"/>
    </source>
</evidence>
<proteinExistence type="predicted"/>
<keyword evidence="2" id="KW-0732">Signal</keyword>
<feature type="chain" id="PRO_5036260684" evidence="2">
    <location>
        <begin position="18"/>
        <end position="112"/>
    </location>
</feature>